<accession>A0AA46TDV5</accession>
<organism evidence="1 2">
    <name type="scientific">Methanophagales virus PBV082</name>
    <dbReference type="NCBI Taxonomy" id="3071307"/>
    <lineage>
        <taxon>Viruses</taxon>
        <taxon>Viruses incertae sedis</taxon>
        <taxon>Itzamnaviridae</taxon>
        <taxon>Pletoitzamnavirus</taxon>
        <taxon>Pletoitzamnavirus pescaderoense</taxon>
    </lineage>
</organism>
<evidence type="ECO:0000313" key="1">
    <source>
        <dbReference type="EMBL" id="UYL64961.1"/>
    </source>
</evidence>
<dbReference type="Proteomes" id="UP001156272">
    <property type="component" value="Segment"/>
</dbReference>
<name>A0AA46TDV5_9VIRU</name>
<proteinExistence type="predicted"/>
<evidence type="ECO:0000313" key="2">
    <source>
        <dbReference type="Proteomes" id="UP001156272"/>
    </source>
</evidence>
<dbReference type="EMBL" id="OP413839">
    <property type="protein sequence ID" value="UYL64961.1"/>
    <property type="molecule type" value="Genomic_DNA"/>
</dbReference>
<protein>
    <submittedName>
        <fullName evidence="1">Uncharacterized protein</fullName>
    </submittedName>
</protein>
<sequence>MSGVGYVGVEFVERNGSRETWIARCPFCKQYVVIIREQRIMKDGCVNVEWCVKEKCEHFGELYPLAYTAMFFSAHK</sequence>
<gene>
    <name evidence="1" type="ORF">EJNHJLOP_00072</name>
</gene>
<keyword evidence="2" id="KW-1185">Reference proteome</keyword>
<reference evidence="1 2" key="1">
    <citation type="submission" date="2022-09" db="EMBL/GenBank/DDBJ databases">
        <title>Evolutionary Diversification of Methanotrophic Ca. Methanophagales (ANME-1) and Their Expansive Virome.</title>
        <authorList>
            <person name="Laso-Perez R."/>
            <person name="Wu F."/>
            <person name="Cremiere A."/>
            <person name="Speth D.R."/>
            <person name="Magyar J.S."/>
            <person name="Krupovic M."/>
            <person name="Orphan V.J."/>
        </authorList>
    </citation>
    <scope>NUCLEOTIDE SEQUENCE [LARGE SCALE GENOMIC DNA]</scope>
    <source>
        <strain evidence="1">PBV082</strain>
    </source>
</reference>